<dbReference type="RefSeq" id="WP_012872605.1">
    <property type="nucleotide sequence ID" value="NC_013523.1"/>
</dbReference>
<dbReference type="EMBL" id="CP001823">
    <property type="protein sequence ID" value="ACZ39559.1"/>
    <property type="molecule type" value="Genomic_DNA"/>
</dbReference>
<gene>
    <name evidence="1" type="ordered locus">Sthe_2133</name>
</gene>
<keyword evidence="2" id="KW-1185">Reference proteome</keyword>
<name>D1C607_SPHTD</name>
<dbReference type="InParanoid" id="D1C607"/>
<reference evidence="1 2" key="2">
    <citation type="journal article" date="2010" name="Stand. Genomic Sci.">
        <title>Complete genome sequence of Desulfohalobium retbaense type strain (HR(100)).</title>
        <authorList>
            <person name="Spring S."/>
            <person name="Nolan M."/>
            <person name="Lapidus A."/>
            <person name="Glavina Del Rio T."/>
            <person name="Copeland A."/>
            <person name="Tice H."/>
            <person name="Cheng J.F."/>
            <person name="Lucas S."/>
            <person name="Land M."/>
            <person name="Chen F."/>
            <person name="Bruce D."/>
            <person name="Goodwin L."/>
            <person name="Pitluck S."/>
            <person name="Ivanova N."/>
            <person name="Mavromatis K."/>
            <person name="Mikhailova N."/>
            <person name="Pati A."/>
            <person name="Chen A."/>
            <person name="Palaniappan K."/>
            <person name="Hauser L."/>
            <person name="Chang Y.J."/>
            <person name="Jeffries C.D."/>
            <person name="Munk C."/>
            <person name="Kiss H."/>
            <person name="Chain P."/>
            <person name="Han C."/>
            <person name="Brettin T."/>
            <person name="Detter J.C."/>
            <person name="Schuler E."/>
            <person name="Goker M."/>
            <person name="Rohde M."/>
            <person name="Bristow J."/>
            <person name="Eisen J.A."/>
            <person name="Markowitz V."/>
            <person name="Hugenholtz P."/>
            <person name="Kyrpides N.C."/>
            <person name="Klenk H.P."/>
        </authorList>
    </citation>
    <scope>NUCLEOTIDE SEQUENCE [LARGE SCALE GENOMIC DNA]</scope>
    <source>
        <strain evidence="2">ATCC 49802 / DSM 20745 / S 6022</strain>
    </source>
</reference>
<sequence length="164" mass="17583">MERVAIAEGKLALGRPQARICQVLTDLAHLGIPALLRARPLAVQHPVVASGQRPARIHHPLTVARQRSALPSACDGTHLHSSLTAPRIHDTIRAGRGAPAQARSSRARSRPRATATFELRFLCDAVVPAVDGGTQVESTDLQHKLGIVGQPALERIATEAHERL</sequence>
<accession>D1C607</accession>
<organism evidence="1 2">
    <name type="scientific">Sphaerobacter thermophilus (strain ATCC 49802 / DSM 20745 / KCCM 41009 / NCIMB 13125 / S 6022)</name>
    <dbReference type="NCBI Taxonomy" id="479434"/>
    <lineage>
        <taxon>Bacteria</taxon>
        <taxon>Pseudomonadati</taxon>
        <taxon>Thermomicrobiota</taxon>
        <taxon>Thermomicrobia</taxon>
        <taxon>Sphaerobacterales</taxon>
        <taxon>Sphaerobacterineae</taxon>
        <taxon>Sphaerobacteraceae</taxon>
        <taxon>Sphaerobacter</taxon>
    </lineage>
</organism>
<dbReference type="AlphaFoldDB" id="D1C607"/>
<proteinExistence type="predicted"/>
<evidence type="ECO:0000313" key="1">
    <source>
        <dbReference type="EMBL" id="ACZ39559.1"/>
    </source>
</evidence>
<dbReference type="HOGENOM" id="CLU_1617982_0_0_0"/>
<evidence type="ECO:0000313" key="2">
    <source>
        <dbReference type="Proteomes" id="UP000002027"/>
    </source>
</evidence>
<reference evidence="2" key="1">
    <citation type="submission" date="2009-11" db="EMBL/GenBank/DDBJ databases">
        <title>The complete chromosome 1 of Sphaerobacter thermophilus DSM 20745.</title>
        <authorList>
            <person name="Lucas S."/>
            <person name="Copeland A."/>
            <person name="Lapidus A."/>
            <person name="Glavina del Rio T."/>
            <person name="Dalin E."/>
            <person name="Tice H."/>
            <person name="Bruce D."/>
            <person name="Goodwin L."/>
            <person name="Pitluck S."/>
            <person name="Kyrpides N."/>
            <person name="Mavromatis K."/>
            <person name="Ivanova N."/>
            <person name="Mikhailova N."/>
            <person name="LaButti K.M."/>
            <person name="Clum A."/>
            <person name="Sun H.I."/>
            <person name="Brettin T."/>
            <person name="Detter J.C."/>
            <person name="Han C."/>
            <person name="Larimer F."/>
            <person name="Land M."/>
            <person name="Hauser L."/>
            <person name="Markowitz V."/>
            <person name="Cheng J.F."/>
            <person name="Hugenholtz P."/>
            <person name="Woyke T."/>
            <person name="Wu D."/>
            <person name="Steenblock K."/>
            <person name="Schneider S."/>
            <person name="Pukall R."/>
            <person name="Goeker M."/>
            <person name="Klenk H.P."/>
            <person name="Eisen J.A."/>
        </authorList>
    </citation>
    <scope>NUCLEOTIDE SEQUENCE [LARGE SCALE GENOMIC DNA]</scope>
    <source>
        <strain evidence="2">ATCC 49802 / DSM 20745 / S 6022</strain>
    </source>
</reference>
<dbReference type="Proteomes" id="UP000002027">
    <property type="component" value="Chromosome 1"/>
</dbReference>
<dbReference type="KEGG" id="sti:Sthe_2133"/>
<protein>
    <submittedName>
        <fullName evidence="1">Uncharacterized protein</fullName>
    </submittedName>
</protein>